<dbReference type="SMART" id="SM00822">
    <property type="entry name" value="PKS_KR"/>
    <property type="match status" value="1"/>
</dbReference>
<evidence type="ECO:0000256" key="1">
    <source>
        <dbReference type="ARBA" id="ARBA00006484"/>
    </source>
</evidence>
<evidence type="ECO:0000259" key="2">
    <source>
        <dbReference type="SMART" id="SM00822"/>
    </source>
</evidence>
<dbReference type="NCBIfam" id="NF005559">
    <property type="entry name" value="PRK07231.1"/>
    <property type="match status" value="1"/>
</dbReference>
<dbReference type="OrthoDB" id="7064009at2"/>
<dbReference type="InterPro" id="IPR057326">
    <property type="entry name" value="KR_dom"/>
</dbReference>
<reference evidence="3 4" key="1">
    <citation type="submission" date="2016-01" db="EMBL/GenBank/DDBJ databases">
        <authorList>
            <person name="Oliw E.H."/>
        </authorList>
    </citation>
    <scope>NUCLEOTIDE SEQUENCE [LARGE SCALE GENOMIC DNA]</scope>
    <source>
        <strain evidence="3">LMG 22029</strain>
    </source>
</reference>
<comment type="similarity">
    <text evidence="1">Belongs to the short-chain dehydrogenases/reductases (SDR) family.</text>
</comment>
<organism evidence="3 4">
    <name type="scientific">Caballeronia sordidicola</name>
    <name type="common">Burkholderia sordidicola</name>
    <dbReference type="NCBI Taxonomy" id="196367"/>
    <lineage>
        <taxon>Bacteria</taxon>
        <taxon>Pseudomonadati</taxon>
        <taxon>Pseudomonadota</taxon>
        <taxon>Betaproteobacteria</taxon>
        <taxon>Burkholderiales</taxon>
        <taxon>Burkholderiaceae</taxon>
        <taxon>Caballeronia</taxon>
    </lineage>
</organism>
<name>A0A158EQ48_CABSO</name>
<feature type="domain" description="Ketoreductase" evidence="2">
    <location>
        <begin position="8"/>
        <end position="164"/>
    </location>
</feature>
<dbReference type="Gene3D" id="3.40.50.720">
    <property type="entry name" value="NAD(P)-binding Rossmann-like Domain"/>
    <property type="match status" value="1"/>
</dbReference>
<dbReference type="CDD" id="cd05233">
    <property type="entry name" value="SDR_c"/>
    <property type="match status" value="1"/>
</dbReference>
<dbReference type="InterPro" id="IPR036291">
    <property type="entry name" value="NAD(P)-bd_dom_sf"/>
</dbReference>
<dbReference type="PANTHER" id="PTHR43943">
    <property type="entry name" value="DEHYDROGENASE/REDUCTASE (SDR FAMILY) MEMBER 4"/>
    <property type="match status" value="1"/>
</dbReference>
<evidence type="ECO:0000313" key="4">
    <source>
        <dbReference type="Proteomes" id="UP000054893"/>
    </source>
</evidence>
<dbReference type="Proteomes" id="UP000054893">
    <property type="component" value="Unassembled WGS sequence"/>
</dbReference>
<gene>
    <name evidence="3" type="ORF">AWB64_00181</name>
</gene>
<dbReference type="PANTHER" id="PTHR43943:SF2">
    <property type="entry name" value="DEHYDROGENASE_REDUCTASE 4"/>
    <property type="match status" value="1"/>
</dbReference>
<evidence type="ECO:0000313" key="3">
    <source>
        <dbReference type="EMBL" id="SAL09681.1"/>
    </source>
</evidence>
<accession>A0A158EQ48</accession>
<dbReference type="SUPFAM" id="SSF51735">
    <property type="entry name" value="NAD(P)-binding Rossmann-fold domains"/>
    <property type="match status" value="1"/>
</dbReference>
<dbReference type="RefSeq" id="WP_060816738.1">
    <property type="nucleotide sequence ID" value="NZ_FCOC02000001.1"/>
</dbReference>
<proteinExistence type="inferred from homology"/>
<sequence>MTGRLNGKVALVTGGSSGIGLAAAKRFAVEGATVYITGRKPEALDAAVAAIGGNVTAVRADSSVVADLDKLYAKIREKSGKLDIVFANAGIAAFVPLSAITEEHYDSIVDTNLKGVVFTVKQAVPLLSDGASIILTSSTAGYKGMEAFSVYSATKAAIRQLARSWILDLKARKVRVNVVSPGMVDTPAIDALAGDPNAAVGMKAHVASQIPLGRIAEPDDVAAAVLFLASDDAAYINGIELPVDGGAGQI</sequence>
<dbReference type="EMBL" id="FCOC02000001">
    <property type="protein sequence ID" value="SAL09681.1"/>
    <property type="molecule type" value="Genomic_DNA"/>
</dbReference>
<dbReference type="InterPro" id="IPR002347">
    <property type="entry name" value="SDR_fam"/>
</dbReference>
<protein>
    <submittedName>
        <fullName evidence="3">Short-chain dehydrogenase/reductase SDR</fullName>
    </submittedName>
</protein>
<dbReference type="PRINTS" id="PR00081">
    <property type="entry name" value="GDHRDH"/>
</dbReference>
<dbReference type="Pfam" id="PF13561">
    <property type="entry name" value="adh_short_C2"/>
    <property type="match status" value="1"/>
</dbReference>
<dbReference type="FunFam" id="3.40.50.720:FF:000084">
    <property type="entry name" value="Short-chain dehydrogenase reductase"/>
    <property type="match status" value="1"/>
</dbReference>
<dbReference type="AlphaFoldDB" id="A0A158EQ48"/>